<dbReference type="InterPro" id="IPR015683">
    <property type="entry name" value="Ionotropic_Glu_rcpt"/>
</dbReference>
<keyword evidence="1" id="KW-0675">Receptor</keyword>
<sequence>MSHNSRYSSSKDDLGSIIWPGDVYSIPKGCEIPTIGKKLKIGVPVESGAVVDILPYDLPYEFVRYYAKLDGDEMAGTYDELIN</sequence>
<dbReference type="AlphaFoldDB" id="A0A2K3KWK0"/>
<dbReference type="STRING" id="57577.A0A2K3KWK0"/>
<evidence type="ECO:0000313" key="2">
    <source>
        <dbReference type="Proteomes" id="UP000236291"/>
    </source>
</evidence>
<dbReference type="PANTHER" id="PTHR34836">
    <property type="entry name" value="OS06G0188250 PROTEIN"/>
    <property type="match status" value="1"/>
</dbReference>
<reference evidence="1 2" key="2">
    <citation type="journal article" date="2017" name="Front. Plant Sci.">
        <title>Gene Classification and Mining of Molecular Markers Useful in Red Clover (Trifolium pratense) Breeding.</title>
        <authorList>
            <person name="Istvanek J."/>
            <person name="Dluhosova J."/>
            <person name="Dluhos P."/>
            <person name="Patkova L."/>
            <person name="Nedelnik J."/>
            <person name="Repkova J."/>
        </authorList>
    </citation>
    <scope>NUCLEOTIDE SEQUENCE [LARGE SCALE GENOMIC DNA]</scope>
    <source>
        <strain evidence="2">cv. Tatra</strain>
        <tissue evidence="1">Young leaves</tissue>
    </source>
</reference>
<dbReference type="Proteomes" id="UP000236291">
    <property type="component" value="Unassembled WGS sequence"/>
</dbReference>
<evidence type="ECO:0000313" key="1">
    <source>
        <dbReference type="EMBL" id="PNX70655.1"/>
    </source>
</evidence>
<name>A0A2K3KWK0_TRIPR</name>
<feature type="non-terminal residue" evidence="1">
    <location>
        <position position="83"/>
    </location>
</feature>
<accession>A0A2K3KWK0</accession>
<proteinExistence type="predicted"/>
<gene>
    <name evidence="1" type="ORF">L195_g057611</name>
</gene>
<organism evidence="1 2">
    <name type="scientific">Trifolium pratense</name>
    <name type="common">Red clover</name>
    <dbReference type="NCBI Taxonomy" id="57577"/>
    <lineage>
        <taxon>Eukaryota</taxon>
        <taxon>Viridiplantae</taxon>
        <taxon>Streptophyta</taxon>
        <taxon>Embryophyta</taxon>
        <taxon>Tracheophyta</taxon>
        <taxon>Spermatophyta</taxon>
        <taxon>Magnoliopsida</taxon>
        <taxon>eudicotyledons</taxon>
        <taxon>Gunneridae</taxon>
        <taxon>Pentapetalae</taxon>
        <taxon>rosids</taxon>
        <taxon>fabids</taxon>
        <taxon>Fabales</taxon>
        <taxon>Fabaceae</taxon>
        <taxon>Papilionoideae</taxon>
        <taxon>50 kb inversion clade</taxon>
        <taxon>NPAAA clade</taxon>
        <taxon>Hologalegina</taxon>
        <taxon>IRL clade</taxon>
        <taxon>Trifolieae</taxon>
        <taxon>Trifolium</taxon>
    </lineage>
</organism>
<dbReference type="EMBL" id="ASHM01115121">
    <property type="protein sequence ID" value="PNX70655.1"/>
    <property type="molecule type" value="Genomic_DNA"/>
</dbReference>
<comment type="caution">
    <text evidence="1">The sequence shown here is derived from an EMBL/GenBank/DDBJ whole genome shotgun (WGS) entry which is preliminary data.</text>
</comment>
<reference evidence="1 2" key="1">
    <citation type="journal article" date="2014" name="Am. J. Bot.">
        <title>Genome assembly and annotation for red clover (Trifolium pratense; Fabaceae).</title>
        <authorList>
            <person name="Istvanek J."/>
            <person name="Jaros M."/>
            <person name="Krenek A."/>
            <person name="Repkova J."/>
        </authorList>
    </citation>
    <scope>NUCLEOTIDE SEQUENCE [LARGE SCALE GENOMIC DNA]</scope>
    <source>
        <strain evidence="2">cv. Tatra</strain>
        <tissue evidence="1">Young leaves</tissue>
    </source>
</reference>
<dbReference type="PANTHER" id="PTHR34836:SF1">
    <property type="entry name" value="OS09G0428600 PROTEIN"/>
    <property type="match status" value="1"/>
</dbReference>
<protein>
    <submittedName>
        <fullName evidence="1">Glutamate receptor-like protein</fullName>
    </submittedName>
</protein>